<reference evidence="2" key="1">
    <citation type="journal article" date="2023" name="G3 (Bethesda)">
        <title>Genome assembly and association tests identify interacting loci associated with vigor, precocity, and sex in interspecific pistachio rootstocks.</title>
        <authorList>
            <person name="Palmer W."/>
            <person name="Jacygrad E."/>
            <person name="Sagayaradj S."/>
            <person name="Cavanaugh K."/>
            <person name="Han R."/>
            <person name="Bertier L."/>
            <person name="Beede B."/>
            <person name="Kafkas S."/>
            <person name="Golino D."/>
            <person name="Preece J."/>
            <person name="Michelmore R."/>
        </authorList>
    </citation>
    <scope>NUCLEOTIDE SEQUENCE [LARGE SCALE GENOMIC DNA]</scope>
</reference>
<evidence type="ECO:0000313" key="2">
    <source>
        <dbReference type="Proteomes" id="UP001164250"/>
    </source>
</evidence>
<name>A0ACC1AHC5_9ROSI</name>
<sequence>MLKSAARDCIPQERNSFVAFQANTGVEVCTFRLIVKNAASLLDNKDPKKLEAEAILNDLIR</sequence>
<organism evidence="1 2">
    <name type="scientific">Pistacia atlantica</name>
    <dbReference type="NCBI Taxonomy" id="434234"/>
    <lineage>
        <taxon>Eukaryota</taxon>
        <taxon>Viridiplantae</taxon>
        <taxon>Streptophyta</taxon>
        <taxon>Embryophyta</taxon>
        <taxon>Tracheophyta</taxon>
        <taxon>Spermatophyta</taxon>
        <taxon>Magnoliopsida</taxon>
        <taxon>eudicotyledons</taxon>
        <taxon>Gunneridae</taxon>
        <taxon>Pentapetalae</taxon>
        <taxon>rosids</taxon>
        <taxon>malvids</taxon>
        <taxon>Sapindales</taxon>
        <taxon>Anacardiaceae</taxon>
        <taxon>Pistacia</taxon>
    </lineage>
</organism>
<keyword evidence="2" id="KW-1185">Reference proteome</keyword>
<accession>A0ACC1AHC5</accession>
<evidence type="ECO:0000313" key="1">
    <source>
        <dbReference type="EMBL" id="KAJ0085986.1"/>
    </source>
</evidence>
<gene>
    <name evidence="1" type="ORF">Patl1_09141</name>
</gene>
<dbReference type="Proteomes" id="UP001164250">
    <property type="component" value="Chromosome 10"/>
</dbReference>
<proteinExistence type="predicted"/>
<dbReference type="EMBL" id="CM047906">
    <property type="protein sequence ID" value="KAJ0085986.1"/>
    <property type="molecule type" value="Genomic_DNA"/>
</dbReference>
<comment type="caution">
    <text evidence="1">The sequence shown here is derived from an EMBL/GenBank/DDBJ whole genome shotgun (WGS) entry which is preliminary data.</text>
</comment>
<protein>
    <submittedName>
        <fullName evidence="1">Uncharacterized protein</fullName>
    </submittedName>
</protein>